<dbReference type="InterPro" id="IPR007730">
    <property type="entry name" value="SPOR-like_dom"/>
</dbReference>
<dbReference type="SUPFAM" id="SSF110997">
    <property type="entry name" value="Sporulation related repeat"/>
    <property type="match status" value="1"/>
</dbReference>
<dbReference type="RefSeq" id="WP_058470602.1">
    <property type="nucleotide sequence ID" value="NZ_CAAAIC010000002.1"/>
</dbReference>
<dbReference type="OrthoDB" id="8558195at2"/>
<dbReference type="PANTHER" id="PTHR38687:SF1">
    <property type="entry name" value="CELL DIVISION PROTEIN DEDD"/>
    <property type="match status" value="1"/>
</dbReference>
<dbReference type="STRING" id="456.Ljor_1076"/>
<evidence type="ECO:0000313" key="4">
    <source>
        <dbReference type="Proteomes" id="UP000055035"/>
    </source>
</evidence>
<dbReference type="PROSITE" id="PS51724">
    <property type="entry name" value="SPOR"/>
    <property type="match status" value="1"/>
</dbReference>
<sequence length="240" mass="26309">MARDYGRRRPSRQKSNTPKQFAWSLAAFLCGYITANVFDYTSLNNWLHKNVLAQEEAVSEAKVNARKDEIPKPKFEFYTLLSKDSVPTASNTLPRASIATPAKPAQPPANTAANQAVVAASVSATAHVPAQSTANDVKNLRSNTSVPVAEARPVAQLATQKQESYLLQMASFKSRQEAERLKAVLTLRGFDVSIVAAPPQQGGWFRVILGPFSSKVEAERVQMAVARTERIRGMLRKLNA</sequence>
<keyword evidence="1" id="KW-1133">Transmembrane helix</keyword>
<dbReference type="GO" id="GO:0042834">
    <property type="term" value="F:peptidoglycan binding"/>
    <property type="evidence" value="ECO:0007669"/>
    <property type="project" value="InterPro"/>
</dbReference>
<dbReference type="PATRIC" id="fig|456.5.peg.1145"/>
<evidence type="ECO:0000256" key="1">
    <source>
        <dbReference type="SAM" id="Phobius"/>
    </source>
</evidence>
<feature type="transmembrane region" description="Helical" evidence="1">
    <location>
        <begin position="21"/>
        <end position="38"/>
    </location>
</feature>
<feature type="domain" description="SPOR" evidence="2">
    <location>
        <begin position="159"/>
        <end position="238"/>
    </location>
</feature>
<evidence type="ECO:0000313" key="3">
    <source>
        <dbReference type="EMBL" id="KTD16770.1"/>
    </source>
</evidence>
<dbReference type="PANTHER" id="PTHR38687">
    <property type="entry name" value="CELL DIVISION PROTEIN DEDD-RELATED"/>
    <property type="match status" value="1"/>
</dbReference>
<proteinExistence type="predicted"/>
<protein>
    <submittedName>
        <fullName evidence="3">Sporulation domain-containing protein</fullName>
    </submittedName>
</protein>
<dbReference type="InterPro" id="IPR036680">
    <property type="entry name" value="SPOR-like_sf"/>
</dbReference>
<keyword evidence="1" id="KW-0472">Membrane</keyword>
<name>A0A0W0V9J6_9GAMM</name>
<dbReference type="GO" id="GO:0030428">
    <property type="term" value="C:cell septum"/>
    <property type="evidence" value="ECO:0007669"/>
    <property type="project" value="TreeGrafter"/>
</dbReference>
<reference evidence="3 4" key="1">
    <citation type="submission" date="2015-11" db="EMBL/GenBank/DDBJ databases">
        <title>Genomic analysis of 38 Legionella species identifies large and diverse effector repertoires.</title>
        <authorList>
            <person name="Burstein D."/>
            <person name="Amaro F."/>
            <person name="Zusman T."/>
            <person name="Lifshitz Z."/>
            <person name="Cohen O."/>
            <person name="Gilbert J.A."/>
            <person name="Pupko T."/>
            <person name="Shuman H.A."/>
            <person name="Segal G."/>
        </authorList>
    </citation>
    <scope>NUCLEOTIDE SEQUENCE [LARGE SCALE GENOMIC DNA]</scope>
    <source>
        <strain evidence="3 4">BL-540</strain>
    </source>
</reference>
<dbReference type="GO" id="GO:0032506">
    <property type="term" value="P:cytokinetic process"/>
    <property type="evidence" value="ECO:0007669"/>
    <property type="project" value="TreeGrafter"/>
</dbReference>
<dbReference type="EMBL" id="LNYJ01000011">
    <property type="protein sequence ID" value="KTD16770.1"/>
    <property type="molecule type" value="Genomic_DNA"/>
</dbReference>
<gene>
    <name evidence="3" type="ORF">Ljor_1076</name>
</gene>
<keyword evidence="4" id="KW-1185">Reference proteome</keyword>
<dbReference type="Gene3D" id="3.30.70.1070">
    <property type="entry name" value="Sporulation related repeat"/>
    <property type="match status" value="1"/>
</dbReference>
<organism evidence="3 4">
    <name type="scientific">Legionella jordanis</name>
    <dbReference type="NCBI Taxonomy" id="456"/>
    <lineage>
        <taxon>Bacteria</taxon>
        <taxon>Pseudomonadati</taxon>
        <taxon>Pseudomonadota</taxon>
        <taxon>Gammaproteobacteria</taxon>
        <taxon>Legionellales</taxon>
        <taxon>Legionellaceae</taxon>
        <taxon>Legionella</taxon>
    </lineage>
</organism>
<comment type="caution">
    <text evidence="3">The sequence shown here is derived from an EMBL/GenBank/DDBJ whole genome shotgun (WGS) entry which is preliminary data.</text>
</comment>
<dbReference type="InterPro" id="IPR052521">
    <property type="entry name" value="Cell_div_SPOR-domain"/>
</dbReference>
<dbReference type="Pfam" id="PF05036">
    <property type="entry name" value="SPOR"/>
    <property type="match status" value="1"/>
</dbReference>
<evidence type="ECO:0000259" key="2">
    <source>
        <dbReference type="PROSITE" id="PS51724"/>
    </source>
</evidence>
<accession>A0A0W0V9J6</accession>
<dbReference type="AlphaFoldDB" id="A0A0W0V9J6"/>
<dbReference type="Proteomes" id="UP000055035">
    <property type="component" value="Unassembled WGS sequence"/>
</dbReference>
<dbReference type="GO" id="GO:0032153">
    <property type="term" value="C:cell division site"/>
    <property type="evidence" value="ECO:0007669"/>
    <property type="project" value="TreeGrafter"/>
</dbReference>
<keyword evidence="1" id="KW-0812">Transmembrane</keyword>